<keyword evidence="7" id="KW-0378">Hydrolase</keyword>
<evidence type="ECO:0000256" key="9">
    <source>
        <dbReference type="ARBA" id="ARBA00022984"/>
    </source>
</evidence>
<dbReference type="Pfam" id="PF03717">
    <property type="entry name" value="PBP_dimer"/>
    <property type="match status" value="1"/>
</dbReference>
<keyword evidence="6 13" id="KW-0812">Transmembrane</keyword>
<dbReference type="AlphaFoldDB" id="A0A2M7IEC9"/>
<name>A0A2M7IEC9_9BACT</name>
<dbReference type="InterPro" id="IPR001460">
    <property type="entry name" value="PCN-bd_Tpept"/>
</dbReference>
<dbReference type="Gene3D" id="3.90.1310.10">
    <property type="entry name" value="Penicillin-binding protein 2a (Domain 2)"/>
    <property type="match status" value="1"/>
</dbReference>
<dbReference type="EMBL" id="PFGW01000012">
    <property type="protein sequence ID" value="PIW74829.1"/>
    <property type="molecule type" value="Genomic_DNA"/>
</dbReference>
<dbReference type="InterPro" id="IPR005311">
    <property type="entry name" value="PBP_dimer"/>
</dbReference>
<dbReference type="InterPro" id="IPR017790">
    <property type="entry name" value="Penicillin-binding_protein_2"/>
</dbReference>
<dbReference type="InterPro" id="IPR050515">
    <property type="entry name" value="Beta-lactam/transpept"/>
</dbReference>
<dbReference type="GO" id="GO:0009002">
    <property type="term" value="F:serine-type D-Ala-D-Ala carboxypeptidase activity"/>
    <property type="evidence" value="ECO:0007669"/>
    <property type="project" value="InterPro"/>
</dbReference>
<dbReference type="NCBIfam" id="TIGR03423">
    <property type="entry name" value="pbp2_mrdA"/>
    <property type="match status" value="1"/>
</dbReference>
<keyword evidence="12" id="KW-0961">Cell wall biogenesis/degradation</keyword>
<keyword evidence="4" id="KW-0997">Cell inner membrane</keyword>
<dbReference type="SUPFAM" id="SSF56601">
    <property type="entry name" value="beta-lactamase/transpeptidase-like"/>
    <property type="match status" value="1"/>
</dbReference>
<dbReference type="Gene3D" id="3.40.710.10">
    <property type="entry name" value="DD-peptidase/beta-lactamase superfamily"/>
    <property type="match status" value="1"/>
</dbReference>
<evidence type="ECO:0000259" key="14">
    <source>
        <dbReference type="Pfam" id="PF00905"/>
    </source>
</evidence>
<dbReference type="GO" id="GO:0071555">
    <property type="term" value="P:cell wall organization"/>
    <property type="evidence" value="ECO:0007669"/>
    <property type="project" value="UniProtKB-KW"/>
</dbReference>
<reference evidence="17" key="1">
    <citation type="submission" date="2017-09" db="EMBL/GenBank/DDBJ databases">
        <title>Depth-based differentiation of microbial function through sediment-hosted aquifers and enrichment of novel symbionts in the deep terrestrial subsurface.</title>
        <authorList>
            <person name="Probst A.J."/>
            <person name="Ladd B."/>
            <person name="Jarett J.K."/>
            <person name="Geller-Mcgrath D.E."/>
            <person name="Sieber C.M.K."/>
            <person name="Emerson J.B."/>
            <person name="Anantharaman K."/>
            <person name="Thomas B.C."/>
            <person name="Malmstrom R."/>
            <person name="Stieglmeier M."/>
            <person name="Klingl A."/>
            <person name="Woyke T."/>
            <person name="Ryan C.M."/>
            <person name="Banfield J.F."/>
        </authorList>
    </citation>
    <scope>NUCLEOTIDE SEQUENCE [LARGE SCALE GENOMIC DNA]</scope>
</reference>
<dbReference type="GO" id="GO:0008360">
    <property type="term" value="P:regulation of cell shape"/>
    <property type="evidence" value="ECO:0007669"/>
    <property type="project" value="UniProtKB-KW"/>
</dbReference>
<evidence type="ECO:0000256" key="3">
    <source>
        <dbReference type="ARBA" id="ARBA00022475"/>
    </source>
</evidence>
<proteinExistence type="predicted"/>
<evidence type="ECO:0000256" key="12">
    <source>
        <dbReference type="ARBA" id="ARBA00023316"/>
    </source>
</evidence>
<dbReference type="Pfam" id="PF00905">
    <property type="entry name" value="Transpeptidase"/>
    <property type="match status" value="1"/>
</dbReference>
<comment type="subcellular location">
    <subcellularLocation>
        <location evidence="2">Cell membrane</location>
    </subcellularLocation>
    <subcellularLocation>
        <location evidence="1">Membrane</location>
        <topology evidence="1">Single-pass membrane protein</topology>
    </subcellularLocation>
</comment>
<evidence type="ECO:0000256" key="1">
    <source>
        <dbReference type="ARBA" id="ARBA00004167"/>
    </source>
</evidence>
<organism evidence="16 17">
    <name type="scientific">Candidatus Portnoybacteria bacterium CG_4_8_14_3_um_filter_44_15</name>
    <dbReference type="NCBI Taxonomy" id="1974803"/>
    <lineage>
        <taxon>Bacteria</taxon>
        <taxon>Candidatus Portnoyibacteriota</taxon>
    </lineage>
</organism>
<accession>A0A2M7IEC9</accession>
<evidence type="ECO:0000256" key="13">
    <source>
        <dbReference type="SAM" id="Phobius"/>
    </source>
</evidence>
<gene>
    <name evidence="16" type="primary">mrdA</name>
    <name evidence="16" type="ORF">CO003_00560</name>
</gene>
<sequence length="651" mass="72047">MGKKYFVKHRLSESIEAEEIFLDAEAVRSMEEKGKLEKPIKRRNFIGLFAFIVFSFIILFFRTGYLQITRGEYYWNLSQGNRLKIYSTTAPRGIIYDRNGQSLLYNIPSFDLVVSLADFFDNPLETREEIITRLAEIIKEGQSAAGESGESVSVAKDDLRQKLEEARGNLSQLILVKSMERDAALILETLIDDWPGVRLDKNAQRQYAFGGYFSHILGYTGEIGQDDLENKEGYFLGDRIGKDGLERQYENVLKGEAGQKQIEVDYLGKTRKLLAVKQPRPGNGLVLSIDKDLQEIAGQALEKMIKSIKGASKGAVIAVNPKDGGIMAMVSLPSFDNNVFAQGISEEELSNLENDPAHPFLNRAIAGQYPSGSIVKPLIAAAALQENIINPRRRINCPGIISVVSKYYPEIVYNFPDWKAHGPTDMIDAIAQSCNVYFYTIGGGYQDIQGLGGERIKKYLEYFGLGQPTGIDLPHEENGLIPDENWRESTGRSQWTLGDTYHLSIGQGDLLVTPLQMAMAMAAAANGGILYQPQLVDKIIDPNKKLIEDISPSVVREGFIRNDYLEIVQEGMRQAVVDGSSVALSVLPVRAAGKTGTAQFGNEGKTHAWFAGYAPDDEPEIVLIVLLEGGGEGHAAAVPVAKEILEWYFSK</sequence>
<keyword evidence="5" id="KW-0645">Protease</keyword>
<keyword evidence="9" id="KW-0573">Peptidoglycan synthesis</keyword>
<evidence type="ECO:0000256" key="11">
    <source>
        <dbReference type="ARBA" id="ARBA00023136"/>
    </source>
</evidence>
<evidence type="ECO:0000256" key="6">
    <source>
        <dbReference type="ARBA" id="ARBA00022692"/>
    </source>
</evidence>
<dbReference type="GO" id="GO:0008658">
    <property type="term" value="F:penicillin binding"/>
    <property type="evidence" value="ECO:0007669"/>
    <property type="project" value="InterPro"/>
</dbReference>
<evidence type="ECO:0000256" key="5">
    <source>
        <dbReference type="ARBA" id="ARBA00022670"/>
    </source>
</evidence>
<dbReference type="GO" id="GO:0009252">
    <property type="term" value="P:peptidoglycan biosynthetic process"/>
    <property type="evidence" value="ECO:0007669"/>
    <property type="project" value="UniProtKB-KW"/>
</dbReference>
<dbReference type="InterPro" id="IPR036138">
    <property type="entry name" value="PBP_dimer_sf"/>
</dbReference>
<dbReference type="Proteomes" id="UP000231673">
    <property type="component" value="Unassembled WGS sequence"/>
</dbReference>
<dbReference type="GO" id="GO:0071972">
    <property type="term" value="F:peptidoglycan L,D-transpeptidase activity"/>
    <property type="evidence" value="ECO:0007669"/>
    <property type="project" value="TreeGrafter"/>
</dbReference>
<keyword evidence="11 13" id="KW-0472">Membrane</keyword>
<evidence type="ECO:0000256" key="4">
    <source>
        <dbReference type="ARBA" id="ARBA00022519"/>
    </source>
</evidence>
<dbReference type="Gene3D" id="3.30.1390.30">
    <property type="entry name" value="Penicillin-binding protein 2a, domain 3"/>
    <property type="match status" value="1"/>
</dbReference>
<evidence type="ECO:0000256" key="2">
    <source>
        <dbReference type="ARBA" id="ARBA00004236"/>
    </source>
</evidence>
<dbReference type="PANTHER" id="PTHR30627:SF2">
    <property type="entry name" value="PEPTIDOGLYCAN D,D-TRANSPEPTIDASE MRDA"/>
    <property type="match status" value="1"/>
</dbReference>
<feature type="domain" description="Penicillin-binding protein dimerisation" evidence="15">
    <location>
        <begin position="88"/>
        <end position="270"/>
    </location>
</feature>
<feature type="domain" description="Penicillin-binding protein transpeptidase" evidence="14">
    <location>
        <begin position="314"/>
        <end position="646"/>
    </location>
</feature>
<comment type="caution">
    <text evidence="16">The sequence shown here is derived from an EMBL/GenBank/DDBJ whole genome shotgun (WGS) entry which is preliminary data.</text>
</comment>
<evidence type="ECO:0000259" key="15">
    <source>
        <dbReference type="Pfam" id="PF03717"/>
    </source>
</evidence>
<dbReference type="PANTHER" id="PTHR30627">
    <property type="entry name" value="PEPTIDOGLYCAN D,D-TRANSPEPTIDASE"/>
    <property type="match status" value="1"/>
</dbReference>
<evidence type="ECO:0000256" key="7">
    <source>
        <dbReference type="ARBA" id="ARBA00022801"/>
    </source>
</evidence>
<dbReference type="GO" id="GO:0005886">
    <property type="term" value="C:plasma membrane"/>
    <property type="evidence" value="ECO:0007669"/>
    <property type="project" value="UniProtKB-SubCell"/>
</dbReference>
<feature type="transmembrane region" description="Helical" evidence="13">
    <location>
        <begin position="45"/>
        <end position="65"/>
    </location>
</feature>
<dbReference type="GO" id="GO:0006508">
    <property type="term" value="P:proteolysis"/>
    <property type="evidence" value="ECO:0007669"/>
    <property type="project" value="UniProtKB-KW"/>
</dbReference>
<evidence type="ECO:0000256" key="10">
    <source>
        <dbReference type="ARBA" id="ARBA00022989"/>
    </source>
</evidence>
<keyword evidence="8" id="KW-0133">Cell shape</keyword>
<evidence type="ECO:0000313" key="16">
    <source>
        <dbReference type="EMBL" id="PIW74829.1"/>
    </source>
</evidence>
<keyword evidence="10 13" id="KW-1133">Transmembrane helix</keyword>
<keyword evidence="3" id="KW-1003">Cell membrane</keyword>
<protein>
    <submittedName>
        <fullName evidence="16">Penicillin-binding protein 2</fullName>
    </submittedName>
</protein>
<dbReference type="InterPro" id="IPR012338">
    <property type="entry name" value="Beta-lactam/transpept-like"/>
</dbReference>
<evidence type="ECO:0000256" key="8">
    <source>
        <dbReference type="ARBA" id="ARBA00022960"/>
    </source>
</evidence>
<evidence type="ECO:0000313" key="17">
    <source>
        <dbReference type="Proteomes" id="UP000231673"/>
    </source>
</evidence>
<dbReference type="SUPFAM" id="SSF56519">
    <property type="entry name" value="Penicillin binding protein dimerisation domain"/>
    <property type="match status" value="1"/>
</dbReference>